<organism evidence="4 5">
    <name type="scientific">Vibrio cholerae</name>
    <dbReference type="NCBI Taxonomy" id="666"/>
    <lineage>
        <taxon>Bacteria</taxon>
        <taxon>Pseudomonadati</taxon>
        <taxon>Pseudomonadota</taxon>
        <taxon>Gammaproteobacteria</taxon>
        <taxon>Vibrionales</taxon>
        <taxon>Vibrionaceae</taxon>
        <taxon>Vibrio</taxon>
    </lineage>
</organism>
<dbReference type="GO" id="GO:0046690">
    <property type="term" value="P:response to tellurium ion"/>
    <property type="evidence" value="ECO:0007669"/>
    <property type="project" value="UniProtKB-KW"/>
</dbReference>
<dbReference type="CDD" id="cd06974">
    <property type="entry name" value="TerD_like"/>
    <property type="match status" value="1"/>
</dbReference>
<dbReference type="PANTHER" id="PTHR32097">
    <property type="entry name" value="CAMP-BINDING PROTEIN 1-RELATED"/>
    <property type="match status" value="1"/>
</dbReference>
<gene>
    <name evidence="4" type="ORF">F0M16_08345</name>
</gene>
<feature type="domain" description="TerD" evidence="3">
    <location>
        <begin position="4"/>
        <end position="193"/>
    </location>
</feature>
<protein>
    <submittedName>
        <fullName evidence="4">TerD family protein</fullName>
    </submittedName>
</protein>
<evidence type="ECO:0000259" key="3">
    <source>
        <dbReference type="Pfam" id="PF02342"/>
    </source>
</evidence>
<reference evidence="4 5" key="1">
    <citation type="submission" date="2019-09" db="EMBL/GenBank/DDBJ databases">
        <authorList>
            <person name="Kritzky A."/>
            <person name="Schelkanova E.Y."/>
            <person name="Alkhova Z.V."/>
            <person name="Smirnova N.I."/>
        </authorList>
    </citation>
    <scope>NUCLEOTIDE SEQUENCE [LARGE SCALE GENOMIC DNA]</scope>
    <source>
        <strain evidence="4 5">M1526</strain>
    </source>
</reference>
<evidence type="ECO:0000256" key="2">
    <source>
        <dbReference type="ARBA" id="ARBA00022686"/>
    </source>
</evidence>
<dbReference type="InterPro" id="IPR003325">
    <property type="entry name" value="TerD"/>
</dbReference>
<dbReference type="PANTHER" id="PTHR32097:SF4">
    <property type="entry name" value="GENERAL STRESS PROTEIN 16U"/>
    <property type="match status" value="1"/>
</dbReference>
<dbReference type="Proteomes" id="UP000323225">
    <property type="component" value="Unassembled WGS sequence"/>
</dbReference>
<dbReference type="EMBL" id="VUAA01000007">
    <property type="protein sequence ID" value="KAA1255217.1"/>
    <property type="molecule type" value="Genomic_DNA"/>
</dbReference>
<comment type="caution">
    <text evidence="4">The sequence shown here is derived from an EMBL/GenBank/DDBJ whole genome shotgun (WGS) entry which is preliminary data.</text>
</comment>
<sequence length="197" mass="21906">MQVINMSKGQRIDLSKPDNTPLKKIHVGLNWKERVSEGEKFDADLLVMLSGANGENLGVENFVFYGNQAKASACGAVKISEDNRDGVDREGEDDEWATVDLDALNPAVERISFAVNIFEAEARNQNFGIIENCSIRIDDQESGETQSSYDLTEDYCQYTAVLVAEMYKKDGKWKFVAKGEGLKGGLNEFLNRFGFTA</sequence>
<dbReference type="Pfam" id="PF02342">
    <property type="entry name" value="TerD"/>
    <property type="match status" value="1"/>
</dbReference>
<proteinExistence type="inferred from homology"/>
<name>A0A5Q6PK05_VIBCL</name>
<evidence type="ECO:0000313" key="4">
    <source>
        <dbReference type="EMBL" id="KAA1255217.1"/>
    </source>
</evidence>
<accession>A0A5Q6PK05</accession>
<dbReference type="AlphaFoldDB" id="A0A5Q6PK05"/>
<comment type="similarity">
    <text evidence="1">Belongs to the CAPAB/TerDEXZ family.</text>
</comment>
<dbReference type="InterPro" id="IPR051324">
    <property type="entry name" value="Stress/Tellurium_Resist"/>
</dbReference>
<evidence type="ECO:0000313" key="5">
    <source>
        <dbReference type="Proteomes" id="UP000323225"/>
    </source>
</evidence>
<evidence type="ECO:0000256" key="1">
    <source>
        <dbReference type="ARBA" id="ARBA00008775"/>
    </source>
</evidence>
<keyword evidence="2" id="KW-0778">Tellurium resistance</keyword>
<dbReference type="Gene3D" id="2.60.60.30">
    <property type="entry name" value="sav2460 like domains"/>
    <property type="match status" value="1"/>
</dbReference>